<dbReference type="Pfam" id="PF00005">
    <property type="entry name" value="ABC_tran"/>
    <property type="match status" value="2"/>
</dbReference>
<keyword evidence="7" id="KW-1185">Reference proteome</keyword>
<dbReference type="PROSITE" id="PS00211">
    <property type="entry name" value="ABC_TRANSPORTER_1"/>
    <property type="match status" value="1"/>
</dbReference>
<feature type="domain" description="ABC transporter" evidence="5">
    <location>
        <begin position="7"/>
        <end position="244"/>
    </location>
</feature>
<evidence type="ECO:0000313" key="7">
    <source>
        <dbReference type="Proteomes" id="UP000671879"/>
    </source>
</evidence>
<evidence type="ECO:0000259" key="5">
    <source>
        <dbReference type="PROSITE" id="PS50893"/>
    </source>
</evidence>
<name>A0A9Q7APH5_9BACT</name>
<dbReference type="AlphaFoldDB" id="A0A9Q7APH5"/>
<accession>A0A9Q7APH5</accession>
<dbReference type="InterPro" id="IPR017871">
    <property type="entry name" value="ABC_transporter-like_CS"/>
</dbReference>
<dbReference type="CDD" id="cd03215">
    <property type="entry name" value="ABC_Carb_Monos_II"/>
    <property type="match status" value="1"/>
</dbReference>
<keyword evidence="1" id="KW-0813">Transport</keyword>
<dbReference type="GO" id="GO:0016887">
    <property type="term" value="F:ATP hydrolysis activity"/>
    <property type="evidence" value="ECO:0007669"/>
    <property type="project" value="InterPro"/>
</dbReference>
<dbReference type="InterPro" id="IPR050107">
    <property type="entry name" value="ABC_carbohydrate_import_ATPase"/>
</dbReference>
<keyword evidence="3" id="KW-0547">Nucleotide-binding</keyword>
<dbReference type="EMBL" id="CP072943">
    <property type="protein sequence ID" value="QTX32522.1"/>
    <property type="molecule type" value="Genomic_DNA"/>
</dbReference>
<dbReference type="InterPro" id="IPR003593">
    <property type="entry name" value="AAA+_ATPase"/>
</dbReference>
<evidence type="ECO:0000256" key="4">
    <source>
        <dbReference type="ARBA" id="ARBA00022840"/>
    </source>
</evidence>
<dbReference type="CDD" id="cd03216">
    <property type="entry name" value="ABC_Carb_Monos_I"/>
    <property type="match status" value="1"/>
</dbReference>
<evidence type="ECO:0000313" key="6">
    <source>
        <dbReference type="EMBL" id="QTX32522.1"/>
    </source>
</evidence>
<dbReference type="InterPro" id="IPR003439">
    <property type="entry name" value="ABC_transporter-like_ATP-bd"/>
</dbReference>
<dbReference type="Proteomes" id="UP000671879">
    <property type="component" value="Chromosome"/>
</dbReference>
<keyword evidence="4 6" id="KW-0067">ATP-binding</keyword>
<dbReference type="SUPFAM" id="SSF52540">
    <property type="entry name" value="P-loop containing nucleoside triphosphate hydrolases"/>
    <property type="match status" value="2"/>
</dbReference>
<protein>
    <submittedName>
        <fullName evidence="6">Sugar ABC transporter ATP-binding protein</fullName>
    </submittedName>
</protein>
<dbReference type="PANTHER" id="PTHR43790:SF9">
    <property type="entry name" value="GALACTOFURANOSE TRANSPORTER ATP-BINDING PROTEIN YTFR"/>
    <property type="match status" value="1"/>
</dbReference>
<dbReference type="InterPro" id="IPR027417">
    <property type="entry name" value="P-loop_NTPase"/>
</dbReference>
<dbReference type="PANTHER" id="PTHR43790">
    <property type="entry name" value="CARBOHYDRATE TRANSPORT ATP-BINDING PROTEIN MG119-RELATED"/>
    <property type="match status" value="1"/>
</dbReference>
<dbReference type="GO" id="GO:0005524">
    <property type="term" value="F:ATP binding"/>
    <property type="evidence" value="ECO:0007669"/>
    <property type="project" value="UniProtKB-KW"/>
</dbReference>
<evidence type="ECO:0000256" key="2">
    <source>
        <dbReference type="ARBA" id="ARBA00022737"/>
    </source>
</evidence>
<sequence>MNKAPLLEMIGISKSFGGVRALRGVSLSLGRGEVRAVVGENGAGKSTLMKIIAGVLAPDEGELRFDGRPLELSGPREARQRGVSIVYQEPVFFPELSVLENFFLGEEIVKASGALDWSAMTEAASGALRRMGLSPDLSRRPMKELSIGTQQLVLIARGIYREASLLILDEPTSILSQAETNLLFRTIAELKAGGVSVLYISHRFQELFEIADSVSVLRDGVHVADMAIGDVTEEKLIAAMSGREIERSVYRSGRGESQSPLLEVKGLWRAGCFQDVSFHLCSGEILGLYGLVGAGRSEVAQCIIEELPRERGEVLLEGRPFRPGGSRSAQERGVVYVPEDRGRQGLFPIRSIRDNLSAGLLRQVSSWLGIVDRKGEERLAQDQVEALKIKVGGLALPVSSLSGGNQQKVLLARGLLHRPRVLILDEPTRGIDVGTKAEIHRLIMDLAREGVAVLLISSDLPEMLALADRVAVMHEGELTASLDREEATEEAVLRLAIGLGEGTGTEG</sequence>
<feature type="domain" description="ABC transporter" evidence="5">
    <location>
        <begin position="257"/>
        <end position="500"/>
    </location>
</feature>
<reference evidence="7" key="1">
    <citation type="submission" date="2021-04" db="EMBL/GenBank/DDBJ databases">
        <title>A novel Synergistetes isolate from a pyrite-forming mixed culture.</title>
        <authorList>
            <person name="Bunk B."/>
            <person name="Sproer C."/>
            <person name="Spring S."/>
            <person name="Pester M."/>
        </authorList>
    </citation>
    <scope>NUCLEOTIDE SEQUENCE [LARGE SCALE GENOMIC DNA]</scope>
    <source>
        <strain evidence="7">J.5.4.2-T.3.5.2</strain>
    </source>
</reference>
<dbReference type="RefSeq" id="WP_274373761.1">
    <property type="nucleotide sequence ID" value="NZ_CP072943.1"/>
</dbReference>
<keyword evidence="2" id="KW-0677">Repeat</keyword>
<organism evidence="6 7">
    <name type="scientific">Aminithiophilus ramosus</name>
    <dbReference type="NCBI Taxonomy" id="3029084"/>
    <lineage>
        <taxon>Bacteria</taxon>
        <taxon>Thermotogati</taxon>
        <taxon>Synergistota</taxon>
        <taxon>Synergistia</taxon>
        <taxon>Synergistales</taxon>
        <taxon>Aminithiophilaceae</taxon>
        <taxon>Aminithiophilus</taxon>
    </lineage>
</organism>
<evidence type="ECO:0000256" key="1">
    <source>
        <dbReference type="ARBA" id="ARBA00022448"/>
    </source>
</evidence>
<evidence type="ECO:0000256" key="3">
    <source>
        <dbReference type="ARBA" id="ARBA00022741"/>
    </source>
</evidence>
<proteinExistence type="predicted"/>
<dbReference type="KEGG" id="aram:KAR29_00815"/>
<dbReference type="PROSITE" id="PS50893">
    <property type="entry name" value="ABC_TRANSPORTER_2"/>
    <property type="match status" value="2"/>
</dbReference>
<dbReference type="Gene3D" id="3.40.50.300">
    <property type="entry name" value="P-loop containing nucleotide triphosphate hydrolases"/>
    <property type="match status" value="2"/>
</dbReference>
<gene>
    <name evidence="6" type="ORF">KAR29_00815</name>
</gene>
<dbReference type="SMART" id="SM00382">
    <property type="entry name" value="AAA"/>
    <property type="match status" value="2"/>
</dbReference>